<dbReference type="KEGG" id="tper:IWA51_03330"/>
<dbReference type="EMBL" id="CP064936">
    <property type="protein sequence ID" value="QQA01656.1"/>
    <property type="molecule type" value="Genomic_DNA"/>
</dbReference>
<keyword evidence="2" id="KW-1185">Reference proteome</keyword>
<organism evidence="1 2">
    <name type="scientific">Treponema peruense</name>
    <dbReference type="NCBI Taxonomy" id="2787628"/>
    <lineage>
        <taxon>Bacteria</taxon>
        <taxon>Pseudomonadati</taxon>
        <taxon>Spirochaetota</taxon>
        <taxon>Spirochaetia</taxon>
        <taxon>Spirochaetales</taxon>
        <taxon>Treponemataceae</taxon>
        <taxon>Treponema</taxon>
    </lineage>
</organism>
<evidence type="ECO:0000313" key="1">
    <source>
        <dbReference type="EMBL" id="QQA01656.1"/>
    </source>
</evidence>
<dbReference type="InterPro" id="IPR052949">
    <property type="entry name" value="PA_immunity-related"/>
</dbReference>
<evidence type="ECO:0000313" key="2">
    <source>
        <dbReference type="Proteomes" id="UP000595224"/>
    </source>
</evidence>
<dbReference type="PANTHER" id="PTHR42999:SF1">
    <property type="entry name" value="PENTAPEPTIDE REPEAT-CONTAINING PROTEIN"/>
    <property type="match status" value="1"/>
</dbReference>
<dbReference type="SUPFAM" id="SSF141571">
    <property type="entry name" value="Pentapeptide repeat-like"/>
    <property type="match status" value="1"/>
</dbReference>
<dbReference type="PANTHER" id="PTHR42999">
    <property type="entry name" value="ANTIBIOTIC RESISTANCE PROTEIN MCBG"/>
    <property type="match status" value="1"/>
</dbReference>
<sequence>MYTLNKCRFPGCDKCAISVSDSNVKLTGQEGFCIDHCPDKIQAINTLKEYIYTHDKIVGMTACGLVVEDLNLNGKKFYGCNFQHCTFTNIHAQGFRARMCMFDFSTFTDCYYIESNVQFSSFSGSKFVHMILTGSDLIHNNFNGITSYQSSFDDCDLYNSRFIKALLINTSLKNCNLKKTAFYESARENVSFKLSNTREALVDRNKGGLMGDFNARLEEEDEQGDNL</sequence>
<dbReference type="Gene3D" id="2.160.20.80">
    <property type="entry name" value="E3 ubiquitin-protein ligase SopA"/>
    <property type="match status" value="1"/>
</dbReference>
<dbReference type="Proteomes" id="UP000595224">
    <property type="component" value="Chromosome"/>
</dbReference>
<reference evidence="1 2" key="1">
    <citation type="submission" date="2020-11" db="EMBL/GenBank/DDBJ databases">
        <title>Treponema Peruensis nv. sp., first commensal Treponema isolated from human feces.</title>
        <authorList>
            <person name="Belkhou C."/>
            <person name="Raes J."/>
        </authorList>
    </citation>
    <scope>NUCLEOTIDE SEQUENCE [LARGE SCALE GENOMIC DNA]</scope>
    <source>
        <strain evidence="1 2">RCC2812</strain>
    </source>
</reference>
<name>A0A7T3REJ2_9SPIR</name>
<gene>
    <name evidence="1" type="ORF">IWA51_03330</name>
</gene>
<dbReference type="InterPro" id="IPR001646">
    <property type="entry name" value="5peptide_repeat"/>
</dbReference>
<dbReference type="Pfam" id="PF00805">
    <property type="entry name" value="Pentapeptide"/>
    <property type="match status" value="1"/>
</dbReference>
<proteinExistence type="predicted"/>
<dbReference type="AlphaFoldDB" id="A0A7T3REJ2"/>
<dbReference type="RefSeq" id="WP_177528480.1">
    <property type="nucleotide sequence ID" value="NZ_CBCSHE010000011.1"/>
</dbReference>
<accession>A0A7T3REJ2</accession>
<protein>
    <submittedName>
        <fullName evidence="1">Pentapeptide repeat-containing protein</fullName>
    </submittedName>
</protein>